<sequence length="245" mass="27445">MSVETRYEYLKRQIRAVEFLRLTKSVKSYQELMKLTGIPITVLNRYVKGHILPSPERAASILDKLEKGYDVTSHIMDKISFDKGGFLDNTKVLGDTLLLRYVADHVVQRLAGRRVSKVLTVAVDGIPLAVHIASAFSVPLMYAKKDKEIGVSNFIEETYTVSKAGIQVSLYLPKDGIEKRDSILITDDVVRSGEQLKALVNMVKRSKAEIAGVFVLIAVGEKWKKEIDDSANYPVYSIVTLPEKE</sequence>
<dbReference type="NCBIfam" id="NF006328">
    <property type="entry name" value="PRK08558.1"/>
    <property type="match status" value="1"/>
</dbReference>
<dbReference type="GO" id="GO:0016757">
    <property type="term" value="F:glycosyltransferase activity"/>
    <property type="evidence" value="ECO:0007669"/>
    <property type="project" value="UniProtKB-KW"/>
</dbReference>
<dbReference type="GO" id="GO:0006166">
    <property type="term" value="P:purine ribonucleoside salvage"/>
    <property type="evidence" value="ECO:0007669"/>
    <property type="project" value="UniProtKB-KW"/>
</dbReference>
<dbReference type="SUPFAM" id="SSF53271">
    <property type="entry name" value="PRTase-like"/>
    <property type="match status" value="1"/>
</dbReference>
<evidence type="ECO:0000259" key="3">
    <source>
        <dbReference type="Pfam" id="PF00156"/>
    </source>
</evidence>
<organism evidence="4 5">
    <name type="scientific">Methanosuratincola subterraneus</name>
    <dbReference type="NCBI Taxonomy" id="2593994"/>
    <lineage>
        <taxon>Archaea</taxon>
        <taxon>Thermoproteota</taxon>
        <taxon>Methanosuratincolia</taxon>
        <taxon>Candidatus Methanomethylicales</taxon>
        <taxon>Candidatus Methanomethylicaceae</taxon>
        <taxon>Candidatus Methanosuratincola (ex Vanwonterghem et al. 2016)</taxon>
    </lineage>
</organism>
<dbReference type="InterPro" id="IPR050118">
    <property type="entry name" value="Pur/Pyrimidine_PRTase"/>
</dbReference>
<dbReference type="InterPro" id="IPR029057">
    <property type="entry name" value="PRTase-like"/>
</dbReference>
<dbReference type="Gene3D" id="3.40.50.2020">
    <property type="match status" value="1"/>
</dbReference>
<keyword evidence="2" id="KW-0660">Purine salvage</keyword>
<dbReference type="AlphaFoldDB" id="A0A3S4UGG1"/>
<proteinExistence type="predicted"/>
<reference evidence="4 5" key="1">
    <citation type="submission" date="2018-12" db="EMBL/GenBank/DDBJ databases">
        <title>The complete genome of the methanogenic archaea of the candidate phylum Verstraetearchaeota, obtained from the metagenome of underground thermal water.</title>
        <authorList>
            <person name="Kadnikov V.V."/>
            <person name="Mardanov A.V."/>
            <person name="Beletsky A.V."/>
            <person name="Karnachuk O.V."/>
            <person name="Ravin N.V."/>
        </authorList>
    </citation>
    <scope>NUCLEOTIDE SEQUENCE [LARGE SCALE GENOMIC DNA]</scope>
    <source>
        <strain evidence="4">Ch88</strain>
    </source>
</reference>
<keyword evidence="1 4" id="KW-0808">Transferase</keyword>
<comment type="caution">
    <text evidence="4">The sequence shown here is derived from an EMBL/GenBank/DDBJ whole genome shotgun (WGS) entry which is preliminary data.</text>
</comment>
<evidence type="ECO:0000256" key="2">
    <source>
        <dbReference type="ARBA" id="ARBA00022726"/>
    </source>
</evidence>
<keyword evidence="4" id="KW-0238">DNA-binding</keyword>
<dbReference type="PANTHER" id="PTHR43864:SF1">
    <property type="entry name" value="XANTHINE PHOSPHORIBOSYLTRANSFERASE"/>
    <property type="match status" value="1"/>
</dbReference>
<evidence type="ECO:0000256" key="1">
    <source>
        <dbReference type="ARBA" id="ARBA00022679"/>
    </source>
</evidence>
<gene>
    <name evidence="4" type="ORF">Metus_1330</name>
</gene>
<dbReference type="EMBL" id="RXGA01000003">
    <property type="protein sequence ID" value="RWX73356.1"/>
    <property type="molecule type" value="Genomic_DNA"/>
</dbReference>
<keyword evidence="4" id="KW-0328">Glycosyltransferase</keyword>
<protein>
    <submittedName>
        <fullName evidence="4">Adenine phosphoribosyltransferase, fused to N-terminal DNA-binding domain</fullName>
    </submittedName>
</protein>
<dbReference type="Proteomes" id="UP000288215">
    <property type="component" value="Unassembled WGS sequence"/>
</dbReference>
<dbReference type="InterPro" id="IPR000836">
    <property type="entry name" value="PRTase_dom"/>
</dbReference>
<name>A0A3S4UGG1_METS7</name>
<dbReference type="PANTHER" id="PTHR43864">
    <property type="entry name" value="HYPOXANTHINE/GUANINE PHOSPHORIBOSYLTRANSFERASE"/>
    <property type="match status" value="1"/>
</dbReference>
<evidence type="ECO:0000313" key="4">
    <source>
        <dbReference type="EMBL" id="RWX73356.1"/>
    </source>
</evidence>
<accession>A0A3S4UGG1</accession>
<dbReference type="Pfam" id="PF00156">
    <property type="entry name" value="Pribosyltran"/>
    <property type="match status" value="1"/>
</dbReference>
<evidence type="ECO:0000313" key="5">
    <source>
        <dbReference type="Proteomes" id="UP000288215"/>
    </source>
</evidence>
<dbReference type="GO" id="GO:0003677">
    <property type="term" value="F:DNA binding"/>
    <property type="evidence" value="ECO:0007669"/>
    <property type="project" value="UniProtKB-KW"/>
</dbReference>
<dbReference type="CDD" id="cd06223">
    <property type="entry name" value="PRTases_typeI"/>
    <property type="match status" value="1"/>
</dbReference>
<feature type="domain" description="Phosphoribosyltransferase" evidence="3">
    <location>
        <begin position="112"/>
        <end position="227"/>
    </location>
</feature>